<comment type="caution">
    <text evidence="1">The sequence shown here is derived from an EMBL/GenBank/DDBJ whole genome shotgun (WGS) entry which is preliminary data.</text>
</comment>
<dbReference type="OrthoDB" id="3553844at2759"/>
<dbReference type="AlphaFoldDB" id="A0A4Z1I1D9"/>
<accession>A0A4Z1I1D9</accession>
<dbReference type="Proteomes" id="UP000297527">
    <property type="component" value="Unassembled WGS sequence"/>
</dbReference>
<keyword evidence="2" id="KW-1185">Reference proteome</keyword>
<name>A0A4Z1I1D9_9HELO</name>
<dbReference type="EMBL" id="PQXN01000092">
    <property type="protein sequence ID" value="TGO55438.1"/>
    <property type="molecule type" value="Genomic_DNA"/>
</dbReference>
<sequence>MTNQNYPDPTTVNSSVEFSQTKMQAMAKTVSADPVPILENAIHIGGSTAGSTVKAKMGGDDNSVAQLDKTWSKCPTSYPWTVSQKK</sequence>
<gene>
    <name evidence="1" type="ORF">BCON_0092g00220</name>
</gene>
<organism evidence="1 2">
    <name type="scientific">Botryotinia convoluta</name>
    <dbReference type="NCBI Taxonomy" id="54673"/>
    <lineage>
        <taxon>Eukaryota</taxon>
        <taxon>Fungi</taxon>
        <taxon>Dikarya</taxon>
        <taxon>Ascomycota</taxon>
        <taxon>Pezizomycotina</taxon>
        <taxon>Leotiomycetes</taxon>
        <taxon>Helotiales</taxon>
        <taxon>Sclerotiniaceae</taxon>
        <taxon>Botryotinia</taxon>
    </lineage>
</organism>
<proteinExistence type="predicted"/>
<reference evidence="1 2" key="1">
    <citation type="submission" date="2017-12" db="EMBL/GenBank/DDBJ databases">
        <title>Comparative genomics of Botrytis spp.</title>
        <authorList>
            <person name="Valero-Jimenez C.A."/>
            <person name="Tapia P."/>
            <person name="Veloso J."/>
            <person name="Silva-Moreno E."/>
            <person name="Staats M."/>
            <person name="Valdes J.H."/>
            <person name="Van Kan J.A.L."/>
        </authorList>
    </citation>
    <scope>NUCLEOTIDE SEQUENCE [LARGE SCALE GENOMIC DNA]</scope>
    <source>
        <strain evidence="1 2">MUCL11595</strain>
    </source>
</reference>
<evidence type="ECO:0000313" key="1">
    <source>
        <dbReference type="EMBL" id="TGO55438.1"/>
    </source>
</evidence>
<evidence type="ECO:0000313" key="2">
    <source>
        <dbReference type="Proteomes" id="UP000297527"/>
    </source>
</evidence>
<protein>
    <submittedName>
        <fullName evidence="1">Uncharacterized protein</fullName>
    </submittedName>
</protein>